<reference evidence="7 8" key="1">
    <citation type="submission" date="2020-05" db="EMBL/GenBank/DDBJ databases">
        <title>Gimesia benthica sp. nov., a novel planctomycete isolated from a deep-sea water sample of the Northwest Indian Ocean.</title>
        <authorList>
            <person name="Wang J."/>
            <person name="Ruan C."/>
            <person name="Song L."/>
            <person name="Zhu Y."/>
            <person name="Li A."/>
            <person name="Zheng X."/>
            <person name="Wang L."/>
            <person name="Lu Z."/>
            <person name="Huang Y."/>
            <person name="Du W."/>
            <person name="Zhou Y."/>
            <person name="Huang L."/>
            <person name="Dai X."/>
        </authorList>
    </citation>
    <scope>NUCLEOTIDE SEQUENCE [LARGE SCALE GENOMIC DNA]</scope>
    <source>
        <strain evidence="7 8">YYQ-30</strain>
    </source>
</reference>
<dbReference type="Pfam" id="PF13538">
    <property type="entry name" value="UvrD_C_2"/>
    <property type="match status" value="1"/>
</dbReference>
<dbReference type="InterPro" id="IPR014016">
    <property type="entry name" value="UvrD-like_ATP-bd"/>
</dbReference>
<name>A0A849L7K5_9RHOB</name>
<dbReference type="GO" id="GO:0043138">
    <property type="term" value="F:3'-5' DNA helicase activity"/>
    <property type="evidence" value="ECO:0007669"/>
    <property type="project" value="TreeGrafter"/>
</dbReference>
<evidence type="ECO:0000259" key="6">
    <source>
        <dbReference type="PROSITE" id="PS51198"/>
    </source>
</evidence>
<dbReference type="SUPFAM" id="SSF52540">
    <property type="entry name" value="P-loop containing nucleoside triphosphate hydrolases"/>
    <property type="match status" value="1"/>
</dbReference>
<dbReference type="PANTHER" id="PTHR11070">
    <property type="entry name" value="UVRD / RECB / PCRA DNA HELICASE FAMILY MEMBER"/>
    <property type="match status" value="1"/>
</dbReference>
<gene>
    <name evidence="7" type="ORF">HMH01_16820</name>
</gene>
<protein>
    <submittedName>
        <fullName evidence="7">AAA family ATPase</fullName>
    </submittedName>
</protein>
<keyword evidence="4 5" id="KW-0067">ATP-binding</keyword>
<dbReference type="RefSeq" id="WP_171326964.1">
    <property type="nucleotide sequence ID" value="NZ_JABFBC010000005.1"/>
</dbReference>
<dbReference type="PROSITE" id="PS51198">
    <property type="entry name" value="UVRD_HELICASE_ATP_BIND"/>
    <property type="match status" value="1"/>
</dbReference>
<dbReference type="InterPro" id="IPR000212">
    <property type="entry name" value="DNA_helicase_UvrD/REP"/>
</dbReference>
<accession>A0A849L7K5</accession>
<keyword evidence="8" id="KW-1185">Reference proteome</keyword>
<dbReference type="Pfam" id="PF00580">
    <property type="entry name" value="UvrD-helicase"/>
    <property type="match status" value="1"/>
</dbReference>
<dbReference type="EMBL" id="JABFBC010000005">
    <property type="protein sequence ID" value="NNU82102.1"/>
    <property type="molecule type" value="Genomic_DNA"/>
</dbReference>
<evidence type="ECO:0000256" key="1">
    <source>
        <dbReference type="ARBA" id="ARBA00022741"/>
    </source>
</evidence>
<organism evidence="7 8">
    <name type="scientific">Halovulum dunhuangense</name>
    <dbReference type="NCBI Taxonomy" id="1505036"/>
    <lineage>
        <taxon>Bacteria</taxon>
        <taxon>Pseudomonadati</taxon>
        <taxon>Pseudomonadota</taxon>
        <taxon>Alphaproteobacteria</taxon>
        <taxon>Rhodobacterales</taxon>
        <taxon>Paracoccaceae</taxon>
        <taxon>Halovulum</taxon>
    </lineage>
</organism>
<dbReference type="GO" id="GO:0016787">
    <property type="term" value="F:hydrolase activity"/>
    <property type="evidence" value="ECO:0007669"/>
    <property type="project" value="UniProtKB-UniRule"/>
</dbReference>
<sequence>MTLDKDLETRRLTDCLARIDVNLGQIGARLSDYQRDIQAAHDHMWEARRDMDHLDKVAMRQSIDQMMRSSDVLRAQAKKLAKLRKSPYFGRFDFRRQDRNETGSYYIGIHDFRDEDTQEPWVYDWRAPVSSLFYDFETGPARYEAPSGTIPGDLTLKRQFRIRDGAMEFMLDVSVNIVDDVLQEELARASDDGMKNIVATIQRDQNAIIRDAEAHTLIIQGVAGSGKTSIALHRIAFLLYRFKDTLSSADILIISPNRVFADYIGNVLPELGEETVPEIGMETLAAQILGPKIRFQSFFEQTARLLDSDDQAMKERIRAKAAPEFLRQIEAYARHLEKTSFAPEDIVVRKRPLPGFVFETTWGRLGQLDLAERIVAMGNSVIEQFEAQYNVELRKEERAVIRKAARGMVKRTTLRKAYREFFDWIGRPELFQPVGGRLEYADVFPLIYLRMLTEGVENPHAGVKHLLVDEMQDYTPVQYAVLARLFKCRKTILGDATQSVNPYSASTPERIEAVLEGAWRVTLNKSYRSTWQIMQFALKIAPNPDLVAMERHGPDPDLAVVGTQKDAVARIAKAVRDFRASDHTSLAVLAKTQAQATRLHGALTDAGVDARLLEEGSAGFSTGVVVCTPHLAKGLEFDRVIIPDASDAVFSTEMDRNLLYVACTRAMHQLSLISVGAPSRFLEATEGDRARNGTRQAV</sequence>
<dbReference type="InterPro" id="IPR027785">
    <property type="entry name" value="UvrD-like_helicase_C"/>
</dbReference>
<dbReference type="GO" id="GO:0005829">
    <property type="term" value="C:cytosol"/>
    <property type="evidence" value="ECO:0007669"/>
    <property type="project" value="TreeGrafter"/>
</dbReference>
<dbReference type="Proteomes" id="UP000572377">
    <property type="component" value="Unassembled WGS sequence"/>
</dbReference>
<dbReference type="PANTHER" id="PTHR11070:SF17">
    <property type="entry name" value="DNA HELICASE IV"/>
    <property type="match status" value="1"/>
</dbReference>
<keyword evidence="1 5" id="KW-0547">Nucleotide-binding</keyword>
<comment type="caution">
    <text evidence="7">The sequence shown here is derived from an EMBL/GenBank/DDBJ whole genome shotgun (WGS) entry which is preliminary data.</text>
</comment>
<evidence type="ECO:0000256" key="2">
    <source>
        <dbReference type="ARBA" id="ARBA00022801"/>
    </source>
</evidence>
<evidence type="ECO:0000256" key="3">
    <source>
        <dbReference type="ARBA" id="ARBA00022806"/>
    </source>
</evidence>
<keyword evidence="2 5" id="KW-0378">Hydrolase</keyword>
<dbReference type="Gene3D" id="3.40.50.300">
    <property type="entry name" value="P-loop containing nucleotide triphosphate hydrolases"/>
    <property type="match status" value="2"/>
</dbReference>
<evidence type="ECO:0000313" key="7">
    <source>
        <dbReference type="EMBL" id="NNU82102.1"/>
    </source>
</evidence>
<dbReference type="GO" id="GO:0003677">
    <property type="term" value="F:DNA binding"/>
    <property type="evidence" value="ECO:0007669"/>
    <property type="project" value="InterPro"/>
</dbReference>
<keyword evidence="3 5" id="KW-0347">Helicase</keyword>
<evidence type="ECO:0000256" key="4">
    <source>
        <dbReference type="ARBA" id="ARBA00022840"/>
    </source>
</evidence>
<dbReference type="GO" id="GO:0005524">
    <property type="term" value="F:ATP binding"/>
    <property type="evidence" value="ECO:0007669"/>
    <property type="project" value="UniProtKB-UniRule"/>
</dbReference>
<dbReference type="InterPro" id="IPR027417">
    <property type="entry name" value="P-loop_NTPase"/>
</dbReference>
<evidence type="ECO:0000256" key="5">
    <source>
        <dbReference type="PROSITE-ProRule" id="PRU00560"/>
    </source>
</evidence>
<dbReference type="GO" id="GO:0000725">
    <property type="term" value="P:recombinational repair"/>
    <property type="evidence" value="ECO:0007669"/>
    <property type="project" value="TreeGrafter"/>
</dbReference>
<proteinExistence type="predicted"/>
<dbReference type="AlphaFoldDB" id="A0A849L7K5"/>
<evidence type="ECO:0000313" key="8">
    <source>
        <dbReference type="Proteomes" id="UP000572377"/>
    </source>
</evidence>
<feature type="domain" description="UvrD-like helicase ATP-binding" evidence="6">
    <location>
        <begin position="200"/>
        <end position="530"/>
    </location>
</feature>
<feature type="binding site" evidence="5">
    <location>
        <begin position="221"/>
        <end position="228"/>
    </location>
    <ligand>
        <name>ATP</name>
        <dbReference type="ChEBI" id="CHEBI:30616"/>
    </ligand>
</feature>